<evidence type="ECO:0000259" key="6">
    <source>
        <dbReference type="Pfam" id="PF13193"/>
    </source>
</evidence>
<dbReference type="InterPro" id="IPR045851">
    <property type="entry name" value="AMP-bd_C_sf"/>
</dbReference>
<feature type="domain" description="AMP-dependent synthetase/ligase" evidence="5">
    <location>
        <begin position="9"/>
        <end position="366"/>
    </location>
</feature>
<dbReference type="InterPro" id="IPR020845">
    <property type="entry name" value="AMP-binding_CS"/>
</dbReference>
<dbReference type="Pfam" id="PF13193">
    <property type="entry name" value="AMP-binding_C"/>
    <property type="match status" value="1"/>
</dbReference>
<comment type="similarity">
    <text evidence="1">Belongs to the ATP-dependent AMP-binding enzyme family.</text>
</comment>
<dbReference type="SUPFAM" id="SSF56801">
    <property type="entry name" value="Acetyl-CoA synthetase-like"/>
    <property type="match status" value="1"/>
</dbReference>
<dbReference type="Gene3D" id="3.40.50.12780">
    <property type="entry name" value="N-terminal domain of ligase-like"/>
    <property type="match status" value="1"/>
</dbReference>
<comment type="caution">
    <text evidence="7">The sequence shown here is derived from an EMBL/GenBank/DDBJ whole genome shotgun (WGS) entry which is preliminary data.</text>
</comment>
<dbReference type="Gene3D" id="3.30.300.30">
    <property type="match status" value="1"/>
</dbReference>
<evidence type="ECO:0000256" key="1">
    <source>
        <dbReference type="ARBA" id="ARBA00006432"/>
    </source>
</evidence>
<accession>A0ABS9U5A9</accession>
<dbReference type="PANTHER" id="PTHR43107">
    <property type="entry name" value="LONG-CHAIN FATTY ACID TRANSPORT PROTEIN"/>
    <property type="match status" value="1"/>
</dbReference>
<dbReference type="NCBIfam" id="NF004808">
    <property type="entry name" value="PRK06155.1"/>
    <property type="match status" value="1"/>
</dbReference>
<keyword evidence="8" id="KW-1185">Reference proteome</keyword>
<dbReference type="InterPro" id="IPR042099">
    <property type="entry name" value="ANL_N_sf"/>
</dbReference>
<evidence type="ECO:0000313" key="7">
    <source>
        <dbReference type="EMBL" id="MCH6471582.1"/>
    </source>
</evidence>
<feature type="domain" description="AMP-binding enzyme C-terminal" evidence="6">
    <location>
        <begin position="416"/>
        <end position="489"/>
    </location>
</feature>
<protein>
    <submittedName>
        <fullName evidence="7">ATP-dependent acyl-CoA ligase</fullName>
    </submittedName>
</protein>
<dbReference type="PROSITE" id="PS00455">
    <property type="entry name" value="AMP_BINDING"/>
    <property type="match status" value="1"/>
</dbReference>
<dbReference type="RefSeq" id="WP_241055466.1">
    <property type="nucleotide sequence ID" value="NZ_JAKZBV010000001.1"/>
</dbReference>
<proteinExistence type="inferred from homology"/>
<dbReference type="InterPro" id="IPR000873">
    <property type="entry name" value="AMP-dep_synth/lig_dom"/>
</dbReference>
<evidence type="ECO:0000313" key="8">
    <source>
        <dbReference type="Proteomes" id="UP001202922"/>
    </source>
</evidence>
<dbReference type="Proteomes" id="UP001202922">
    <property type="component" value="Unassembled WGS sequence"/>
</dbReference>
<keyword evidence="3" id="KW-0547">Nucleotide-binding</keyword>
<sequence length="515" mass="56349">MTIPSMLLRRATENPEAPLLRCGGIRRNGLQMVDAISLAAGVLQAHGIQQGDRVALMCSNRIELLDYLLGCAWMGAIAVPINTAARGEQLHHILLNCEAKLLVIEGSLLEHIGRLEILPALQMLWAVDEYAAEAGDPYPVEPMPAAGSLRAQPAEVVPGDTAAILYTSGTTGVSKGVQCPHGQFYWWGVNVTRQLGITAGDVLYTCLPLFHTNALNAFIQAIVSGAEYVMGPRFSASRFWSDAAAANATFTYLLGAMVSILASKPASALDRAHGIKAALAPATPAGLLHEFKDRFGIMLLDGYGSTETNSTISTSRQEQRPGYMGTLQPGFSARVIDEFGLDVEPGVPGELLLRSDQPHSFATGYYRMPEATVNSWKDLWFHTGDRVVRDDDGWFRFVDRIKDVIRRRGENISSVEVEHVLRQHPAVSDVAVYAVDSELGEDEVMAAIVAKDAIDFEELTEFCRPRLASFAIPRFFRLCDSLPRTENGKVRKTILRDLGSEAAQWDRESVRLPVS</sequence>
<organism evidence="7 8">
    <name type="scientific">Sinomonas terrae</name>
    <dbReference type="NCBI Taxonomy" id="2908838"/>
    <lineage>
        <taxon>Bacteria</taxon>
        <taxon>Bacillati</taxon>
        <taxon>Actinomycetota</taxon>
        <taxon>Actinomycetes</taxon>
        <taxon>Micrococcales</taxon>
        <taxon>Micrococcaceae</taxon>
        <taxon>Sinomonas</taxon>
    </lineage>
</organism>
<evidence type="ECO:0000256" key="2">
    <source>
        <dbReference type="ARBA" id="ARBA00022598"/>
    </source>
</evidence>
<dbReference type="PANTHER" id="PTHR43107:SF15">
    <property type="entry name" value="FATTY ACID TRANSPORT PROTEIN 3, ISOFORM A"/>
    <property type="match status" value="1"/>
</dbReference>
<keyword evidence="4" id="KW-0067">ATP-binding</keyword>
<dbReference type="GO" id="GO:0016874">
    <property type="term" value="F:ligase activity"/>
    <property type="evidence" value="ECO:0007669"/>
    <property type="project" value="UniProtKB-KW"/>
</dbReference>
<keyword evidence="2 7" id="KW-0436">Ligase</keyword>
<dbReference type="Pfam" id="PF00501">
    <property type="entry name" value="AMP-binding"/>
    <property type="match status" value="1"/>
</dbReference>
<evidence type="ECO:0000256" key="3">
    <source>
        <dbReference type="ARBA" id="ARBA00022741"/>
    </source>
</evidence>
<evidence type="ECO:0000256" key="4">
    <source>
        <dbReference type="ARBA" id="ARBA00022840"/>
    </source>
</evidence>
<dbReference type="EMBL" id="JAKZBV010000001">
    <property type="protein sequence ID" value="MCH6471582.1"/>
    <property type="molecule type" value="Genomic_DNA"/>
</dbReference>
<evidence type="ECO:0000259" key="5">
    <source>
        <dbReference type="Pfam" id="PF00501"/>
    </source>
</evidence>
<name>A0ABS9U5A9_9MICC</name>
<dbReference type="InterPro" id="IPR025110">
    <property type="entry name" value="AMP-bd_C"/>
</dbReference>
<gene>
    <name evidence="7" type="ORF">L0M17_16625</name>
</gene>
<reference evidence="7 8" key="1">
    <citation type="submission" date="2022-03" db="EMBL/GenBank/DDBJ databases">
        <title>Sinomonas sp. isolated from a soil.</title>
        <authorList>
            <person name="Han J."/>
            <person name="Kim D.-U."/>
        </authorList>
    </citation>
    <scope>NUCLEOTIDE SEQUENCE [LARGE SCALE GENOMIC DNA]</scope>
    <source>
        <strain evidence="7 8">5-5</strain>
    </source>
</reference>